<feature type="compositionally biased region" description="Low complexity" evidence="1">
    <location>
        <begin position="319"/>
        <end position="340"/>
    </location>
</feature>
<reference evidence="2 3" key="1">
    <citation type="journal article" date="2014" name="PLoS ONE">
        <title>Global Analysis of Gene Expression Profiles in Physic Nut (Jatropha curcas L.) Seedlings Exposed to Salt Stress.</title>
        <authorList>
            <person name="Zhang L."/>
            <person name="Zhang C."/>
            <person name="Wu P."/>
            <person name="Chen Y."/>
            <person name="Li M."/>
            <person name="Jiang H."/>
            <person name="Wu G."/>
        </authorList>
    </citation>
    <scope>NUCLEOTIDE SEQUENCE [LARGE SCALE GENOMIC DNA]</scope>
    <source>
        <strain evidence="3">cv. GZQX0401</strain>
        <tissue evidence="2">Young leaves</tissue>
    </source>
</reference>
<dbReference type="EMBL" id="KK914612">
    <property type="protein sequence ID" value="KDP31599.1"/>
    <property type="molecule type" value="Genomic_DNA"/>
</dbReference>
<dbReference type="AlphaFoldDB" id="A0A067KID3"/>
<keyword evidence="3" id="KW-1185">Reference proteome</keyword>
<evidence type="ECO:0000313" key="2">
    <source>
        <dbReference type="EMBL" id="KDP31599.1"/>
    </source>
</evidence>
<sequence>MARASSDPRITLSLVAGHIYPSSRAARQILKIIKLQLHKEGYTWDAVPQEARDFYWEEFQKHFIWDEAITAMLKVAWEKICADRYADFTYRMRRSGKKQQCVSQEIWESWQKAWEDPAFKRKREIFAQNRRSETGSDGAGPSRHTGGSISAIETARLLAKELGREPTPMEVFTYTHTKDHDRNTFVDRRALSVNENYTTARERIVTSQTDESEAESRIDEVALYLEAVGGEKKRKVYGIGSQASQFYTGSAAHASTASAAPQPEHTDSHYDDDIRAQLADQQRQIAELRAHVMRLSGEHGAGTSSSDPAPATDRHVSTSQQQPLSAPDPDAADDTLVTPPGAKSHPAGTPPSDPTSDPADEQQHI</sequence>
<name>A0A067KID3_JATCU</name>
<accession>A0A067KID3</accession>
<dbReference type="OrthoDB" id="1302510at2759"/>
<proteinExistence type="predicted"/>
<protein>
    <submittedName>
        <fullName evidence="2">Uncharacterized protein</fullName>
    </submittedName>
</protein>
<dbReference type="InterPro" id="IPR004252">
    <property type="entry name" value="Probable_transposase_24"/>
</dbReference>
<evidence type="ECO:0000256" key="1">
    <source>
        <dbReference type="SAM" id="MobiDB-lite"/>
    </source>
</evidence>
<gene>
    <name evidence="2" type="ORF">JCGZ_14824</name>
</gene>
<dbReference type="Proteomes" id="UP000027138">
    <property type="component" value="Unassembled WGS sequence"/>
</dbReference>
<feature type="region of interest" description="Disordered" evidence="1">
    <location>
        <begin position="297"/>
        <end position="365"/>
    </location>
</feature>
<dbReference type="STRING" id="180498.A0A067KID3"/>
<dbReference type="Pfam" id="PF03004">
    <property type="entry name" value="Transposase_24"/>
    <property type="match status" value="1"/>
</dbReference>
<evidence type="ECO:0000313" key="3">
    <source>
        <dbReference type="Proteomes" id="UP000027138"/>
    </source>
</evidence>
<organism evidence="2 3">
    <name type="scientific">Jatropha curcas</name>
    <name type="common">Barbados nut</name>
    <dbReference type="NCBI Taxonomy" id="180498"/>
    <lineage>
        <taxon>Eukaryota</taxon>
        <taxon>Viridiplantae</taxon>
        <taxon>Streptophyta</taxon>
        <taxon>Embryophyta</taxon>
        <taxon>Tracheophyta</taxon>
        <taxon>Spermatophyta</taxon>
        <taxon>Magnoliopsida</taxon>
        <taxon>eudicotyledons</taxon>
        <taxon>Gunneridae</taxon>
        <taxon>Pentapetalae</taxon>
        <taxon>rosids</taxon>
        <taxon>fabids</taxon>
        <taxon>Malpighiales</taxon>
        <taxon>Euphorbiaceae</taxon>
        <taxon>Crotonoideae</taxon>
        <taxon>Jatropheae</taxon>
        <taxon>Jatropha</taxon>
    </lineage>
</organism>